<dbReference type="GO" id="GO:0000423">
    <property type="term" value="P:mitophagy"/>
    <property type="evidence" value="ECO:0007669"/>
    <property type="project" value="TreeGrafter"/>
</dbReference>
<dbReference type="OrthoDB" id="20368at2759"/>
<dbReference type="AlphaFoldDB" id="A0A1J4MTM6"/>
<dbReference type="RefSeq" id="XP_067068641.1">
    <property type="nucleotide sequence ID" value="XM_067212702.1"/>
</dbReference>
<comment type="similarity">
    <text evidence="1">Belongs to the beclin family.</text>
</comment>
<evidence type="ECO:0000259" key="2">
    <source>
        <dbReference type="Pfam" id="PF04111"/>
    </source>
</evidence>
<protein>
    <recommendedName>
        <fullName evidence="2">Atg6 BARA domain-containing protein</fullName>
    </recommendedName>
</protein>
<dbReference type="Gene3D" id="1.10.418.40">
    <property type="entry name" value="Autophagy protein 6/Beclin 1"/>
    <property type="match status" value="1"/>
</dbReference>
<dbReference type="GO" id="GO:0043548">
    <property type="term" value="F:phosphatidylinositol 3-kinase binding"/>
    <property type="evidence" value="ECO:0007669"/>
    <property type="project" value="TreeGrafter"/>
</dbReference>
<dbReference type="EMBL" id="LRBS01000050">
    <property type="protein sequence ID" value="OII76795.1"/>
    <property type="molecule type" value="Genomic_DNA"/>
</dbReference>
<keyword evidence="4" id="KW-1185">Reference proteome</keyword>
<dbReference type="Proteomes" id="UP000186804">
    <property type="component" value="Unassembled WGS sequence"/>
</dbReference>
<name>A0A1J4MTM6_9CRYT</name>
<proteinExistence type="inferred from homology"/>
<dbReference type="GO" id="GO:0034271">
    <property type="term" value="C:phosphatidylinositol 3-kinase complex, class III, type I"/>
    <property type="evidence" value="ECO:0007669"/>
    <property type="project" value="TreeGrafter"/>
</dbReference>
<comment type="caution">
    <text evidence="3">The sequence shown here is derived from an EMBL/GenBank/DDBJ whole genome shotgun (WGS) entry which is preliminary data.</text>
</comment>
<dbReference type="PANTHER" id="PTHR12768">
    <property type="entry name" value="BECLIN 1"/>
    <property type="match status" value="1"/>
</dbReference>
<dbReference type="InterPro" id="IPR038274">
    <property type="entry name" value="Atg6/Beclin_C_sf"/>
</dbReference>
<reference evidence="3 4" key="1">
    <citation type="submission" date="2016-10" db="EMBL/GenBank/DDBJ databases">
        <title>Reductive evolution of mitochondrial metabolism and differential evolution of invasion-related proteins in Cryptosporidium.</title>
        <authorList>
            <person name="Liu S."/>
            <person name="Roellig D.M."/>
            <person name="Guo Y."/>
            <person name="Li N."/>
            <person name="Frace M.A."/>
            <person name="Tang K."/>
            <person name="Zhang L."/>
            <person name="Feng Y."/>
            <person name="Xiao L."/>
        </authorList>
    </citation>
    <scope>NUCLEOTIDE SEQUENCE [LARGE SCALE GENOMIC DNA]</scope>
    <source>
        <strain evidence="3">30847</strain>
    </source>
</reference>
<gene>
    <name evidence="3" type="ORF">cand_024720</name>
</gene>
<accession>A0A1J4MTM6</accession>
<dbReference type="GeneID" id="92366656"/>
<evidence type="ECO:0000313" key="3">
    <source>
        <dbReference type="EMBL" id="OII76795.1"/>
    </source>
</evidence>
<dbReference type="GO" id="GO:0034272">
    <property type="term" value="C:phosphatidylinositol 3-kinase complex, class III, type II"/>
    <property type="evidence" value="ECO:0007669"/>
    <property type="project" value="TreeGrafter"/>
</dbReference>
<evidence type="ECO:0000313" key="4">
    <source>
        <dbReference type="Proteomes" id="UP000186804"/>
    </source>
</evidence>
<dbReference type="Pfam" id="PF04111">
    <property type="entry name" value="APG6"/>
    <property type="match status" value="1"/>
</dbReference>
<dbReference type="GO" id="GO:0030674">
    <property type="term" value="F:protein-macromolecule adaptor activity"/>
    <property type="evidence" value="ECO:0007669"/>
    <property type="project" value="TreeGrafter"/>
</dbReference>
<sequence>MFIFSNIKDKSKHKTEIRNDGDNEKSILRICCCCNIIFSVIISKGENDNLHSILDSFLDDENECYSNLLENYLLQFMEVTLECYDDPKENIEESVCVECIDRLIMQFELNLNKTIDETKTLNLLIGNTDYSDEDISIINSLIKESLFNNEKDLPDKYISNQCIHDNLDYFEILVKRQEKEIKLNNIFKLEYIQRLIDGTNSDIRFLQYHVDLLRKMNIFNTTFYINQINGIGTINNLRLGLLDNSDENWREINGALGYTSLLLCCIAEKLNVEVTLNPYGNYSTITTDRCIPEYLSNFVKGEYSILPLYGSTSANSNYNQCIKFDSAIKALLSNISNIAKYMNCSDKLPFIINYDMNTIDGISYNLLFNDKRTWNNAMKMLLINLKYLIINLCEVNLQN</sequence>
<feature type="domain" description="Atg6 BARA" evidence="2">
    <location>
        <begin position="213"/>
        <end position="391"/>
    </location>
</feature>
<dbReference type="GO" id="GO:0045324">
    <property type="term" value="P:late endosome to vacuole transport"/>
    <property type="evidence" value="ECO:0007669"/>
    <property type="project" value="TreeGrafter"/>
</dbReference>
<dbReference type="VEuPathDB" id="CryptoDB:cand_024720"/>
<dbReference type="GO" id="GO:0006995">
    <property type="term" value="P:cellular response to nitrogen starvation"/>
    <property type="evidence" value="ECO:0007669"/>
    <property type="project" value="TreeGrafter"/>
</dbReference>
<dbReference type="InterPro" id="IPR040455">
    <property type="entry name" value="Atg6_BARA"/>
</dbReference>
<dbReference type="GO" id="GO:0000045">
    <property type="term" value="P:autophagosome assembly"/>
    <property type="evidence" value="ECO:0007669"/>
    <property type="project" value="TreeGrafter"/>
</dbReference>
<dbReference type="PANTHER" id="PTHR12768:SF4">
    <property type="entry name" value="BECLIN-1"/>
    <property type="match status" value="1"/>
</dbReference>
<dbReference type="InterPro" id="IPR007243">
    <property type="entry name" value="Atg6/Beclin"/>
</dbReference>
<evidence type="ECO:0000256" key="1">
    <source>
        <dbReference type="ARBA" id="ARBA00005965"/>
    </source>
</evidence>
<organism evidence="3 4">
    <name type="scientific">Cryptosporidium andersoni</name>
    <dbReference type="NCBI Taxonomy" id="117008"/>
    <lineage>
        <taxon>Eukaryota</taxon>
        <taxon>Sar</taxon>
        <taxon>Alveolata</taxon>
        <taxon>Apicomplexa</taxon>
        <taxon>Conoidasida</taxon>
        <taxon>Coccidia</taxon>
        <taxon>Eucoccidiorida</taxon>
        <taxon>Eimeriorina</taxon>
        <taxon>Cryptosporidiidae</taxon>
        <taxon>Cryptosporidium</taxon>
    </lineage>
</organism>
<dbReference type="GO" id="GO:0000407">
    <property type="term" value="C:phagophore assembly site"/>
    <property type="evidence" value="ECO:0007669"/>
    <property type="project" value="TreeGrafter"/>
</dbReference>